<organism evidence="2 3">
    <name type="scientific">Nocardia thailandica</name>
    <dbReference type="NCBI Taxonomy" id="257275"/>
    <lineage>
        <taxon>Bacteria</taxon>
        <taxon>Bacillati</taxon>
        <taxon>Actinomycetota</taxon>
        <taxon>Actinomycetes</taxon>
        <taxon>Mycobacteriales</taxon>
        <taxon>Nocardiaceae</taxon>
        <taxon>Nocardia</taxon>
    </lineage>
</organism>
<comment type="caution">
    <text evidence="2">The sequence shown here is derived from an EMBL/GenBank/DDBJ whole genome shotgun (WGS) entry which is preliminary data.</text>
</comment>
<reference evidence="2 3" key="1">
    <citation type="submission" date="2024-10" db="EMBL/GenBank/DDBJ databases">
        <title>The Natural Products Discovery Center: Release of the First 8490 Sequenced Strains for Exploring Actinobacteria Biosynthetic Diversity.</title>
        <authorList>
            <person name="Kalkreuter E."/>
            <person name="Kautsar S.A."/>
            <person name="Yang D."/>
            <person name="Bader C.D."/>
            <person name="Teijaro C.N."/>
            <person name="Fluegel L."/>
            <person name="Davis C.M."/>
            <person name="Simpson J.R."/>
            <person name="Lauterbach L."/>
            <person name="Steele A.D."/>
            <person name="Gui C."/>
            <person name="Meng S."/>
            <person name="Li G."/>
            <person name="Viehrig K."/>
            <person name="Ye F."/>
            <person name="Su P."/>
            <person name="Kiefer A.F."/>
            <person name="Nichols A."/>
            <person name="Cepeda A.J."/>
            <person name="Yan W."/>
            <person name="Fan B."/>
            <person name="Jiang Y."/>
            <person name="Adhikari A."/>
            <person name="Zheng C.-J."/>
            <person name="Schuster L."/>
            <person name="Cowan T.M."/>
            <person name="Smanski M.J."/>
            <person name="Chevrette M.G."/>
            <person name="De Carvalho L.P.S."/>
            <person name="Shen B."/>
        </authorList>
    </citation>
    <scope>NUCLEOTIDE SEQUENCE [LARGE SCALE GENOMIC DNA]</scope>
    <source>
        <strain evidence="2 3">NPDC004045</strain>
    </source>
</reference>
<dbReference type="PROSITE" id="PS51674">
    <property type="entry name" value="4FE4S_WBL"/>
    <property type="match status" value="1"/>
</dbReference>
<dbReference type="InterPro" id="IPR034768">
    <property type="entry name" value="4FE4S_WBL"/>
</dbReference>
<feature type="domain" description="4Fe-4S Wbl-type" evidence="1">
    <location>
        <begin position="61"/>
        <end position="126"/>
    </location>
</feature>
<dbReference type="EMBL" id="JBIAMX010000002">
    <property type="protein sequence ID" value="MFF0542095.1"/>
    <property type="molecule type" value="Genomic_DNA"/>
</dbReference>
<dbReference type="RefSeq" id="WP_387699107.1">
    <property type="nucleotide sequence ID" value="NZ_JBIAMX010000002.1"/>
</dbReference>
<evidence type="ECO:0000313" key="3">
    <source>
        <dbReference type="Proteomes" id="UP001601444"/>
    </source>
</evidence>
<keyword evidence="3" id="KW-1185">Reference proteome</keyword>
<protein>
    <submittedName>
        <fullName evidence="2">WhiB family transcriptional regulator</fullName>
    </submittedName>
</protein>
<evidence type="ECO:0000313" key="2">
    <source>
        <dbReference type="EMBL" id="MFF0542095.1"/>
    </source>
</evidence>
<evidence type="ECO:0000259" key="1">
    <source>
        <dbReference type="PROSITE" id="PS51674"/>
    </source>
</evidence>
<dbReference type="Pfam" id="PF02467">
    <property type="entry name" value="Whib"/>
    <property type="match status" value="1"/>
</dbReference>
<dbReference type="Proteomes" id="UP001601444">
    <property type="component" value="Unassembled WGS sequence"/>
</dbReference>
<accession>A0ABW6PI68</accession>
<gene>
    <name evidence="2" type="ORF">ACFYTF_04595</name>
</gene>
<name>A0ABW6PI68_9NOCA</name>
<sequence>MPGVLGPARHDLGEARCSLRLRQPGFRGWTGRPLVTRGQRLGPAIHALSADLADPRLIGAACVGHAALFDAEHDDETRPRRNARHRAAVAICQTCPVLAPCHVVANELGTQAAGVWAGRARDNTAPRCRPPKPPADDLT</sequence>
<proteinExistence type="predicted"/>